<dbReference type="PANTHER" id="PTHR43214">
    <property type="entry name" value="TWO-COMPONENT RESPONSE REGULATOR"/>
    <property type="match status" value="1"/>
</dbReference>
<evidence type="ECO:0000256" key="3">
    <source>
        <dbReference type="ARBA" id="ARBA00023125"/>
    </source>
</evidence>
<evidence type="ECO:0000313" key="9">
    <source>
        <dbReference type="EMBL" id="NEC38084.1"/>
    </source>
</evidence>
<accession>A0A6G3TN76</accession>
<evidence type="ECO:0000256" key="4">
    <source>
        <dbReference type="ARBA" id="ARBA00023163"/>
    </source>
</evidence>
<dbReference type="InterPro" id="IPR016032">
    <property type="entry name" value="Sig_transdc_resp-reg_C-effctor"/>
</dbReference>
<feature type="domain" description="Response regulatory" evidence="8">
    <location>
        <begin position="25"/>
        <end position="141"/>
    </location>
</feature>
<dbReference type="Pfam" id="PF00196">
    <property type="entry name" value="GerE"/>
    <property type="match status" value="1"/>
</dbReference>
<organism evidence="9 10">
    <name type="scientific">Streptomyces rubrogriseus</name>
    <dbReference type="NCBI Taxonomy" id="194673"/>
    <lineage>
        <taxon>Bacteria</taxon>
        <taxon>Bacillati</taxon>
        <taxon>Actinomycetota</taxon>
        <taxon>Actinomycetes</taxon>
        <taxon>Kitasatosporales</taxon>
        <taxon>Streptomycetaceae</taxon>
        <taxon>Streptomyces</taxon>
        <taxon>Streptomyces violaceoruber group</taxon>
    </lineage>
</organism>
<dbReference type="InterPro" id="IPR001789">
    <property type="entry name" value="Sig_transdc_resp-reg_receiver"/>
</dbReference>
<dbReference type="InterPro" id="IPR039420">
    <property type="entry name" value="WalR-like"/>
</dbReference>
<feature type="modified residue" description="4-aspartylphosphate" evidence="5">
    <location>
        <position position="76"/>
    </location>
</feature>
<gene>
    <name evidence="9" type="ORF">G3I66_33640</name>
</gene>
<evidence type="ECO:0000256" key="5">
    <source>
        <dbReference type="PROSITE-ProRule" id="PRU00169"/>
    </source>
</evidence>
<dbReference type="AlphaFoldDB" id="A0A6G3TN76"/>
<evidence type="ECO:0000256" key="2">
    <source>
        <dbReference type="ARBA" id="ARBA00023015"/>
    </source>
</evidence>
<proteinExistence type="predicted"/>
<dbReference type="CDD" id="cd17535">
    <property type="entry name" value="REC_NarL-like"/>
    <property type="match status" value="1"/>
</dbReference>
<evidence type="ECO:0000259" key="7">
    <source>
        <dbReference type="PROSITE" id="PS50043"/>
    </source>
</evidence>
<dbReference type="PROSITE" id="PS00622">
    <property type="entry name" value="HTH_LUXR_1"/>
    <property type="match status" value="1"/>
</dbReference>
<dbReference type="GO" id="GO:0006355">
    <property type="term" value="P:regulation of DNA-templated transcription"/>
    <property type="evidence" value="ECO:0007669"/>
    <property type="project" value="InterPro"/>
</dbReference>
<keyword evidence="3" id="KW-0238">DNA-binding</keyword>
<keyword evidence="1 5" id="KW-0597">Phosphoprotein</keyword>
<sequence>MDSRHDPVSEPGPGAGTDPGTGTVRIVIVDDEQLVRMALRLVIDGEPDLTVVAEAADGDTALAVVDEQRPDVVLMDVRMPGRDGLDTTRELLARPAPPRVLMLTTFDSDDLVLGALRAGALGFVLKDTPPPRILDAVRTVADGHPALSPVATARVIAAATAPDSAHSRDRTREAARERLSVLTEREWETARAVADGLGNPEIAERLRITVATVKAHTGSLFAKLGVENRVQIALLVRDAGHPTCRRATDRPSDAG</sequence>
<evidence type="ECO:0000259" key="8">
    <source>
        <dbReference type="PROSITE" id="PS50110"/>
    </source>
</evidence>
<dbReference type="InterPro" id="IPR000792">
    <property type="entry name" value="Tscrpt_reg_LuxR_C"/>
</dbReference>
<dbReference type="PRINTS" id="PR00038">
    <property type="entry name" value="HTHLUXR"/>
</dbReference>
<feature type="domain" description="HTH luxR-type" evidence="7">
    <location>
        <begin position="175"/>
        <end position="240"/>
    </location>
</feature>
<keyword evidence="2" id="KW-0805">Transcription regulation</keyword>
<protein>
    <submittedName>
        <fullName evidence="9">Response regulator transcription factor</fullName>
    </submittedName>
</protein>
<dbReference type="PROSITE" id="PS50043">
    <property type="entry name" value="HTH_LUXR_2"/>
    <property type="match status" value="1"/>
</dbReference>
<dbReference type="PANTHER" id="PTHR43214:SF24">
    <property type="entry name" value="TRANSCRIPTIONAL REGULATORY PROTEIN NARL-RELATED"/>
    <property type="match status" value="1"/>
</dbReference>
<dbReference type="SUPFAM" id="SSF52172">
    <property type="entry name" value="CheY-like"/>
    <property type="match status" value="1"/>
</dbReference>
<dbReference type="Proteomes" id="UP000475666">
    <property type="component" value="Unassembled WGS sequence"/>
</dbReference>
<dbReference type="SMART" id="SM00421">
    <property type="entry name" value="HTH_LUXR"/>
    <property type="match status" value="1"/>
</dbReference>
<evidence type="ECO:0000256" key="1">
    <source>
        <dbReference type="ARBA" id="ARBA00022553"/>
    </source>
</evidence>
<dbReference type="Pfam" id="PF00072">
    <property type="entry name" value="Response_reg"/>
    <property type="match status" value="1"/>
</dbReference>
<feature type="region of interest" description="Disordered" evidence="6">
    <location>
        <begin position="1"/>
        <end position="23"/>
    </location>
</feature>
<evidence type="ECO:0000313" key="10">
    <source>
        <dbReference type="Proteomes" id="UP000475666"/>
    </source>
</evidence>
<dbReference type="EMBL" id="JAAGMQ010000988">
    <property type="protein sequence ID" value="NEC38084.1"/>
    <property type="molecule type" value="Genomic_DNA"/>
</dbReference>
<dbReference type="Gene3D" id="3.40.50.2300">
    <property type="match status" value="1"/>
</dbReference>
<evidence type="ECO:0000256" key="6">
    <source>
        <dbReference type="SAM" id="MobiDB-lite"/>
    </source>
</evidence>
<dbReference type="InterPro" id="IPR011006">
    <property type="entry name" value="CheY-like_superfamily"/>
</dbReference>
<dbReference type="InterPro" id="IPR058245">
    <property type="entry name" value="NreC/VraR/RcsB-like_REC"/>
</dbReference>
<dbReference type="CDD" id="cd06170">
    <property type="entry name" value="LuxR_C_like"/>
    <property type="match status" value="1"/>
</dbReference>
<comment type="caution">
    <text evidence="9">The sequence shown here is derived from an EMBL/GenBank/DDBJ whole genome shotgun (WGS) entry which is preliminary data.</text>
</comment>
<reference evidence="9 10" key="1">
    <citation type="submission" date="2020-01" db="EMBL/GenBank/DDBJ databases">
        <title>Insect and environment-associated Actinomycetes.</title>
        <authorList>
            <person name="Currrie C."/>
            <person name="Chevrette M."/>
            <person name="Carlson C."/>
            <person name="Stubbendieck R."/>
            <person name="Wendt-Pienkowski E."/>
        </authorList>
    </citation>
    <scope>NUCLEOTIDE SEQUENCE [LARGE SCALE GENOMIC DNA]</scope>
    <source>
        <strain evidence="9 10">SID7739</strain>
    </source>
</reference>
<keyword evidence="4" id="KW-0804">Transcription</keyword>
<name>A0A6G3TN76_9ACTN</name>
<dbReference type="GO" id="GO:0003677">
    <property type="term" value="F:DNA binding"/>
    <property type="evidence" value="ECO:0007669"/>
    <property type="project" value="UniProtKB-KW"/>
</dbReference>
<dbReference type="SUPFAM" id="SSF46894">
    <property type="entry name" value="C-terminal effector domain of the bipartite response regulators"/>
    <property type="match status" value="1"/>
</dbReference>
<dbReference type="PROSITE" id="PS50110">
    <property type="entry name" value="RESPONSE_REGULATORY"/>
    <property type="match status" value="1"/>
</dbReference>
<dbReference type="SMART" id="SM00448">
    <property type="entry name" value="REC"/>
    <property type="match status" value="1"/>
</dbReference>
<dbReference type="GO" id="GO:0000160">
    <property type="term" value="P:phosphorelay signal transduction system"/>
    <property type="evidence" value="ECO:0007669"/>
    <property type="project" value="InterPro"/>
</dbReference>